<accession>A0ABR5MHW7</accession>
<evidence type="ECO:0000313" key="1">
    <source>
        <dbReference type="EMBL" id="KPH73443.1"/>
    </source>
</evidence>
<name>A0ABR5MHW7_9BACI</name>
<sequence>MRRIFMVKSPYYTVTKDTKMIVEEDSAYYRSSIIEENQTMKDEKSYSPYKPEQIIDYNCKRYGSTLNGRREVVEEILKSSSKIPIPINPQSGIYFIPTASTRNKNCVWIAYHQIKHYRKSDEQTLVLFHDGTSELIPTTASVFDRQFKRASQVIVHFNRYTLFGHGPKLW</sequence>
<evidence type="ECO:0000313" key="2">
    <source>
        <dbReference type="Proteomes" id="UP000037854"/>
    </source>
</evidence>
<proteinExistence type="predicted"/>
<gene>
    <name evidence="1" type="ORF">AFL42_12470</name>
</gene>
<keyword evidence="2" id="KW-1185">Reference proteome</keyword>
<comment type="caution">
    <text evidence="1">The sequence shown here is derived from an EMBL/GenBank/DDBJ whole genome shotgun (WGS) entry which is preliminary data.</text>
</comment>
<organism evidence="1 2">
    <name type="scientific">Oceanobacillus caeni</name>
    <dbReference type="NCBI Taxonomy" id="405946"/>
    <lineage>
        <taxon>Bacteria</taxon>
        <taxon>Bacillati</taxon>
        <taxon>Bacillota</taxon>
        <taxon>Bacilli</taxon>
        <taxon>Bacillales</taxon>
        <taxon>Bacillaceae</taxon>
        <taxon>Oceanobacillus</taxon>
    </lineage>
</organism>
<dbReference type="Proteomes" id="UP000037854">
    <property type="component" value="Unassembled WGS sequence"/>
</dbReference>
<protein>
    <recommendedName>
        <fullName evidence="3">Competence protein</fullName>
    </recommendedName>
</protein>
<dbReference type="EMBL" id="LGTK01000047">
    <property type="protein sequence ID" value="KPH73443.1"/>
    <property type="molecule type" value="Genomic_DNA"/>
</dbReference>
<evidence type="ECO:0008006" key="3">
    <source>
        <dbReference type="Google" id="ProtNLM"/>
    </source>
</evidence>
<reference evidence="1 2" key="1">
    <citation type="submission" date="2015-07" db="EMBL/GenBank/DDBJ databases">
        <title>High-quality draft genome sequence of Oceanobacillus caeni HM6, a bacillus isolated from a human feces.</title>
        <authorList>
            <person name="Kumar J."/>
            <person name="Verma M.K."/>
            <person name="Pandey R."/>
            <person name="Bhambi M."/>
            <person name="Chauhan N."/>
        </authorList>
    </citation>
    <scope>NUCLEOTIDE SEQUENCE [LARGE SCALE GENOMIC DNA]</scope>
    <source>
        <strain evidence="1 2">HM6</strain>
    </source>
</reference>
<dbReference type="InterPro" id="IPR010461">
    <property type="entry name" value="ComK"/>
</dbReference>
<dbReference type="Pfam" id="PF06338">
    <property type="entry name" value="ComK"/>
    <property type="match status" value="1"/>
</dbReference>